<dbReference type="InterPro" id="IPR036388">
    <property type="entry name" value="WH-like_DNA-bd_sf"/>
</dbReference>
<dbReference type="AlphaFoldDB" id="A0A1H6VM41"/>
<sequence>MTLPAVSVLPLAPEEGTVEAPAERTKTRLLELLKRHGPQTAQDLAGRLAVTTPAARRHLQDLQEQGLIEASTERPGGRGRPQHVFSLSDHGEHVAFPKNYSSLCVEVLGHVRELFGDAAVRQVMDARNARLAARLRPELPSELPLAERAARLATRLSELGFDPVLESEGEQWYLVQRNCPNLQVAREFRDICGSELDLYAELLGAPVVRETRIACGQGTCRYRVG</sequence>
<dbReference type="STRING" id="856736.SAMN04488058_103136"/>
<dbReference type="Pfam" id="PF12802">
    <property type="entry name" value="MarR_2"/>
    <property type="match status" value="1"/>
</dbReference>
<dbReference type="PANTHER" id="PTHR30363:SF28">
    <property type="entry name" value="TRANSCRIPTIONAL REGULATORY PROTEIN-RELATED"/>
    <property type="match status" value="1"/>
</dbReference>
<proteinExistence type="predicted"/>
<evidence type="ECO:0000313" key="2">
    <source>
        <dbReference type="EMBL" id="SEJ02787.1"/>
    </source>
</evidence>
<accession>A0A1H6VM41</accession>
<feature type="domain" description="HTH marR-type" evidence="1">
    <location>
        <begin position="24"/>
        <end position="78"/>
    </location>
</feature>
<dbReference type="CDD" id="cd00090">
    <property type="entry name" value="HTH_ARSR"/>
    <property type="match status" value="1"/>
</dbReference>
<protein>
    <submittedName>
        <fullName evidence="2">Transcriptional regulator</fullName>
    </submittedName>
</protein>
<dbReference type="EMBL" id="FNZA01000003">
    <property type="protein sequence ID" value="SEJ02787.1"/>
    <property type="molecule type" value="Genomic_DNA"/>
</dbReference>
<name>A0A1H6VM41_9DEIO</name>
<dbReference type="SUPFAM" id="SSF46785">
    <property type="entry name" value="Winged helix' DNA-binding domain"/>
    <property type="match status" value="1"/>
</dbReference>
<dbReference type="RefSeq" id="WP_092263659.1">
    <property type="nucleotide sequence ID" value="NZ_FNZA01000003.1"/>
</dbReference>
<dbReference type="InterPro" id="IPR000835">
    <property type="entry name" value="HTH_MarR-typ"/>
</dbReference>
<dbReference type="Gene3D" id="1.10.10.10">
    <property type="entry name" value="Winged helix-like DNA-binding domain superfamily/Winged helix DNA-binding domain"/>
    <property type="match status" value="1"/>
</dbReference>
<evidence type="ECO:0000313" key="3">
    <source>
        <dbReference type="Proteomes" id="UP000199223"/>
    </source>
</evidence>
<keyword evidence="3" id="KW-1185">Reference proteome</keyword>
<evidence type="ECO:0000259" key="1">
    <source>
        <dbReference type="Pfam" id="PF12802"/>
    </source>
</evidence>
<dbReference type="InterPro" id="IPR036390">
    <property type="entry name" value="WH_DNA-bd_sf"/>
</dbReference>
<dbReference type="Proteomes" id="UP000199223">
    <property type="component" value="Unassembled WGS sequence"/>
</dbReference>
<reference evidence="3" key="1">
    <citation type="submission" date="2016-10" db="EMBL/GenBank/DDBJ databases">
        <authorList>
            <person name="Varghese N."/>
            <person name="Submissions S."/>
        </authorList>
    </citation>
    <scope>NUCLEOTIDE SEQUENCE [LARGE SCALE GENOMIC DNA]</scope>
    <source>
        <strain evidence="3">CGMCC 1.10218</strain>
    </source>
</reference>
<dbReference type="OrthoDB" id="155998at2"/>
<dbReference type="PANTHER" id="PTHR30363">
    <property type="entry name" value="HTH-TYPE TRANSCRIPTIONAL REGULATOR SRLR-RELATED"/>
    <property type="match status" value="1"/>
</dbReference>
<gene>
    <name evidence="2" type="ORF">SAMN04488058_103136</name>
</gene>
<dbReference type="InterPro" id="IPR050313">
    <property type="entry name" value="Carb_Metab_HTH_regulators"/>
</dbReference>
<dbReference type="InterPro" id="IPR011991">
    <property type="entry name" value="ArsR-like_HTH"/>
</dbReference>
<organism evidence="2 3">
    <name type="scientific">Deinococcus reticulitermitis</name>
    <dbReference type="NCBI Taxonomy" id="856736"/>
    <lineage>
        <taxon>Bacteria</taxon>
        <taxon>Thermotogati</taxon>
        <taxon>Deinococcota</taxon>
        <taxon>Deinococci</taxon>
        <taxon>Deinococcales</taxon>
        <taxon>Deinococcaceae</taxon>
        <taxon>Deinococcus</taxon>
    </lineage>
</organism>